<dbReference type="AlphaFoldDB" id="A0A2N5KYU4"/>
<evidence type="ECO:0000256" key="1">
    <source>
        <dbReference type="SAM" id="MobiDB-lite"/>
    </source>
</evidence>
<feature type="domain" description="Cyanophage baseplate Pam3 plug gp18" evidence="2">
    <location>
        <begin position="3"/>
        <end position="101"/>
    </location>
</feature>
<dbReference type="Pfam" id="PF22479">
    <property type="entry name" value="Pam3_gp18"/>
    <property type="match status" value="1"/>
</dbReference>
<evidence type="ECO:0000313" key="3">
    <source>
        <dbReference type="EMBL" id="PLT11343.1"/>
    </source>
</evidence>
<proteinExistence type="predicted"/>
<organism evidence="3 4">
    <name type="scientific">Lactobacillus crispatus</name>
    <dbReference type="NCBI Taxonomy" id="47770"/>
    <lineage>
        <taxon>Bacteria</taxon>
        <taxon>Bacillati</taxon>
        <taxon>Bacillota</taxon>
        <taxon>Bacilli</taxon>
        <taxon>Lactobacillales</taxon>
        <taxon>Lactobacillaceae</taxon>
        <taxon>Lactobacillus</taxon>
    </lineage>
</organism>
<dbReference type="EMBL" id="PKIW01000020">
    <property type="protein sequence ID" value="PLT11343.1"/>
    <property type="molecule type" value="Genomic_DNA"/>
</dbReference>
<dbReference type="RefSeq" id="WP_068812978.1">
    <property type="nucleotide sequence ID" value="NZ_JASOMB010000020.1"/>
</dbReference>
<name>A0A2N5KYU4_9LACO</name>
<comment type="caution">
    <text evidence="3">The sequence shown here is derived from an EMBL/GenBank/DDBJ whole genome shotgun (WGS) entry which is preliminary data.</text>
</comment>
<protein>
    <recommendedName>
        <fullName evidence="2">Cyanophage baseplate Pam3 plug gp18 domain-containing protein</fullName>
    </recommendedName>
</protein>
<feature type="region of interest" description="Disordered" evidence="1">
    <location>
        <begin position="103"/>
        <end position="136"/>
    </location>
</feature>
<evidence type="ECO:0000313" key="4">
    <source>
        <dbReference type="Proteomes" id="UP000235119"/>
    </source>
</evidence>
<gene>
    <name evidence="3" type="ORF">CYJ79_05180</name>
</gene>
<reference evidence="3 4" key="1">
    <citation type="submission" date="2017-12" db="EMBL/GenBank/DDBJ databases">
        <title>Phylogenetic diversity of female urinary microbiome.</title>
        <authorList>
            <person name="Thomas-White K."/>
            <person name="Wolfe A.J."/>
        </authorList>
    </citation>
    <scope>NUCLEOTIDE SEQUENCE [LARGE SCALE GENOMIC DNA]</scope>
    <source>
        <strain evidence="3 4">UMB0085</strain>
    </source>
</reference>
<accession>A0A2N5KYU4</accession>
<feature type="compositionally biased region" description="Acidic residues" evidence="1">
    <location>
        <begin position="123"/>
        <end position="136"/>
    </location>
</feature>
<sequence length="136" mass="15611">MRNYLDVDVKNIPYIFQITLVGDTYDMRVDYNEVADYYTITIWHNNKRLLTQEPLLLGQLVGIDIPDPELPKIDIRTMDETGKATDQGKGTFGYEVRLYLDVVDPNGSETEDPSIKPLGYDPNENDDDLTDEEVSY</sequence>
<dbReference type="Proteomes" id="UP000235119">
    <property type="component" value="Unassembled WGS sequence"/>
</dbReference>
<dbReference type="InterPro" id="IPR054252">
    <property type="entry name" value="Pam3_gp18"/>
</dbReference>
<evidence type="ECO:0000259" key="2">
    <source>
        <dbReference type="Pfam" id="PF22479"/>
    </source>
</evidence>